<dbReference type="AlphaFoldDB" id="A0A1I2UQJ5"/>
<dbReference type="STRING" id="269670.SAMN02982927_02787"/>
<dbReference type="EMBL" id="FOOY01000022">
    <property type="protein sequence ID" value="SFG79270.1"/>
    <property type="molecule type" value="Genomic_DNA"/>
</dbReference>
<reference evidence="2" key="1">
    <citation type="submission" date="2016-10" db="EMBL/GenBank/DDBJ databases">
        <authorList>
            <person name="Varghese N."/>
            <person name="Submissions S."/>
        </authorList>
    </citation>
    <scope>NUCLEOTIDE SEQUENCE [LARGE SCALE GENOMIC DNA]</scope>
    <source>
        <strain evidence="2">ATCC 700379</strain>
    </source>
</reference>
<evidence type="ECO:0000313" key="2">
    <source>
        <dbReference type="Proteomes" id="UP000198752"/>
    </source>
</evidence>
<gene>
    <name evidence="1" type="ORF">SAMN02982927_02787</name>
</gene>
<proteinExistence type="predicted"/>
<name>A0A1I2UQJ5_9BACL</name>
<evidence type="ECO:0000313" key="1">
    <source>
        <dbReference type="EMBL" id="SFG79270.1"/>
    </source>
</evidence>
<protein>
    <submittedName>
        <fullName evidence="1">Uncharacterized protein</fullName>
    </submittedName>
</protein>
<sequence>MPHLKKNDSLTDPNICPLYSDRLASLSSLTLIENEFDYIRICNDVFCQLVK</sequence>
<accession>A0A1I2UQJ5</accession>
<keyword evidence="2" id="KW-1185">Reference proteome</keyword>
<dbReference type="Proteomes" id="UP000198752">
    <property type="component" value="Unassembled WGS sequence"/>
</dbReference>
<organism evidence="1 2">
    <name type="scientific">Sporolactobacillus nakayamae</name>
    <dbReference type="NCBI Taxonomy" id="269670"/>
    <lineage>
        <taxon>Bacteria</taxon>
        <taxon>Bacillati</taxon>
        <taxon>Bacillota</taxon>
        <taxon>Bacilli</taxon>
        <taxon>Bacillales</taxon>
        <taxon>Sporolactobacillaceae</taxon>
        <taxon>Sporolactobacillus</taxon>
    </lineage>
</organism>